<feature type="compositionally biased region" description="Polar residues" evidence="1">
    <location>
        <begin position="1"/>
        <end position="15"/>
    </location>
</feature>
<dbReference type="Proteomes" id="UP000054166">
    <property type="component" value="Unassembled WGS sequence"/>
</dbReference>
<reference evidence="3" key="2">
    <citation type="submission" date="2015-01" db="EMBL/GenBank/DDBJ databases">
        <title>Evolutionary Origins and Diversification of the Mycorrhizal Mutualists.</title>
        <authorList>
            <consortium name="DOE Joint Genome Institute"/>
            <consortium name="Mycorrhizal Genomics Consortium"/>
            <person name="Kohler A."/>
            <person name="Kuo A."/>
            <person name="Nagy L.G."/>
            <person name="Floudas D."/>
            <person name="Copeland A."/>
            <person name="Barry K.W."/>
            <person name="Cichocki N."/>
            <person name="Veneault-Fourrey C."/>
            <person name="LaButti K."/>
            <person name="Lindquist E.A."/>
            <person name="Lipzen A."/>
            <person name="Lundell T."/>
            <person name="Morin E."/>
            <person name="Murat C."/>
            <person name="Riley R."/>
            <person name="Ohm R."/>
            <person name="Sun H."/>
            <person name="Tunlid A."/>
            <person name="Henrissat B."/>
            <person name="Grigoriev I.V."/>
            <person name="Hibbett D.S."/>
            <person name="Martin F."/>
        </authorList>
    </citation>
    <scope>NUCLEOTIDE SEQUENCE [LARGE SCALE GENOMIC DNA]</scope>
    <source>
        <strain evidence="3">F 1598</strain>
    </source>
</reference>
<proteinExistence type="predicted"/>
<protein>
    <submittedName>
        <fullName evidence="2">Uncharacterized protein</fullName>
    </submittedName>
</protein>
<gene>
    <name evidence="2" type="ORF">PILCRDRAFT_1571</name>
</gene>
<accession>A0A0C3CKN2</accession>
<dbReference type="HOGENOM" id="CLU_3051137_0_0_1"/>
<feature type="region of interest" description="Disordered" evidence="1">
    <location>
        <begin position="1"/>
        <end position="22"/>
    </location>
</feature>
<dbReference type="EMBL" id="KN832973">
    <property type="protein sequence ID" value="KIM90227.1"/>
    <property type="molecule type" value="Genomic_DNA"/>
</dbReference>
<organism evidence="2 3">
    <name type="scientific">Piloderma croceum (strain F 1598)</name>
    <dbReference type="NCBI Taxonomy" id="765440"/>
    <lineage>
        <taxon>Eukaryota</taxon>
        <taxon>Fungi</taxon>
        <taxon>Dikarya</taxon>
        <taxon>Basidiomycota</taxon>
        <taxon>Agaricomycotina</taxon>
        <taxon>Agaricomycetes</taxon>
        <taxon>Agaricomycetidae</taxon>
        <taxon>Atheliales</taxon>
        <taxon>Atheliaceae</taxon>
        <taxon>Piloderma</taxon>
    </lineage>
</organism>
<reference evidence="2 3" key="1">
    <citation type="submission" date="2014-04" db="EMBL/GenBank/DDBJ databases">
        <authorList>
            <consortium name="DOE Joint Genome Institute"/>
            <person name="Kuo A."/>
            <person name="Tarkka M."/>
            <person name="Buscot F."/>
            <person name="Kohler A."/>
            <person name="Nagy L.G."/>
            <person name="Floudas D."/>
            <person name="Copeland A."/>
            <person name="Barry K.W."/>
            <person name="Cichocki N."/>
            <person name="Veneault-Fourrey C."/>
            <person name="LaButti K."/>
            <person name="Lindquist E.A."/>
            <person name="Lipzen A."/>
            <person name="Lundell T."/>
            <person name="Morin E."/>
            <person name="Murat C."/>
            <person name="Sun H."/>
            <person name="Tunlid A."/>
            <person name="Henrissat B."/>
            <person name="Grigoriev I.V."/>
            <person name="Hibbett D.S."/>
            <person name="Martin F."/>
            <person name="Nordberg H.P."/>
            <person name="Cantor M.N."/>
            <person name="Hua S.X."/>
        </authorList>
    </citation>
    <scope>NUCLEOTIDE SEQUENCE [LARGE SCALE GENOMIC DNA]</scope>
    <source>
        <strain evidence="2 3">F 1598</strain>
    </source>
</reference>
<dbReference type="InParanoid" id="A0A0C3CKN2"/>
<dbReference type="AlphaFoldDB" id="A0A0C3CKN2"/>
<sequence>MESPQKTGLDTSQTIPFKGGDPTPISATITDLAILGVITQVKPFHSEEVTQSSF</sequence>
<evidence type="ECO:0000313" key="2">
    <source>
        <dbReference type="EMBL" id="KIM90227.1"/>
    </source>
</evidence>
<keyword evidence="3" id="KW-1185">Reference proteome</keyword>
<evidence type="ECO:0000256" key="1">
    <source>
        <dbReference type="SAM" id="MobiDB-lite"/>
    </source>
</evidence>
<evidence type="ECO:0000313" key="3">
    <source>
        <dbReference type="Proteomes" id="UP000054166"/>
    </source>
</evidence>
<name>A0A0C3CKN2_PILCF</name>